<reference evidence="7" key="1">
    <citation type="journal article" date="2021" name="Mol. Plant Microbe Interact.">
        <title>Complete Genome Sequence of the Plant-Pathogenic Fungus Colletotrichum lupini.</title>
        <authorList>
            <person name="Baroncelli R."/>
            <person name="Pensec F."/>
            <person name="Da Lio D."/>
            <person name="Boufleur T."/>
            <person name="Vicente I."/>
            <person name="Sarrocco S."/>
            <person name="Picot A."/>
            <person name="Baraldi E."/>
            <person name="Sukno S."/>
            <person name="Thon M."/>
            <person name="Le Floch G."/>
        </authorList>
    </citation>
    <scope>NUCLEOTIDE SEQUENCE</scope>
    <source>
        <strain evidence="7">IMI 504893</strain>
    </source>
</reference>
<proteinExistence type="inferred from homology"/>
<evidence type="ECO:0000256" key="3">
    <source>
        <dbReference type="ARBA" id="ARBA00022692"/>
    </source>
</evidence>
<evidence type="ECO:0008006" key="9">
    <source>
        <dbReference type="Google" id="ProtNLM"/>
    </source>
</evidence>
<keyword evidence="5" id="KW-0472">Membrane</keyword>
<evidence type="ECO:0000256" key="1">
    <source>
        <dbReference type="ARBA" id="ARBA00004141"/>
    </source>
</evidence>
<dbReference type="InterPro" id="IPR038213">
    <property type="entry name" value="IFI6/IFI27-like_sf"/>
</dbReference>
<organism evidence="7 8">
    <name type="scientific">Colletotrichum lupini</name>
    <dbReference type="NCBI Taxonomy" id="145971"/>
    <lineage>
        <taxon>Eukaryota</taxon>
        <taxon>Fungi</taxon>
        <taxon>Dikarya</taxon>
        <taxon>Ascomycota</taxon>
        <taxon>Pezizomycotina</taxon>
        <taxon>Sordariomycetes</taxon>
        <taxon>Hypocreomycetidae</taxon>
        <taxon>Glomerellales</taxon>
        <taxon>Glomerellaceae</taxon>
        <taxon>Colletotrichum</taxon>
        <taxon>Colletotrichum acutatum species complex</taxon>
    </lineage>
</organism>
<feature type="region of interest" description="Disordered" evidence="6">
    <location>
        <begin position="242"/>
        <end position="265"/>
    </location>
</feature>
<protein>
    <recommendedName>
        <fullName evidence="9">Interferon-induced 6-16</fullName>
    </recommendedName>
</protein>
<feature type="region of interest" description="Disordered" evidence="6">
    <location>
        <begin position="100"/>
        <end position="131"/>
    </location>
</feature>
<evidence type="ECO:0000256" key="2">
    <source>
        <dbReference type="ARBA" id="ARBA00007262"/>
    </source>
</evidence>
<sequence>MSSTPKRWLASDMTDDGHMFLRWEHVWGLRLLPPGINFIKKLRPSFVISVLLKTLSLNHHCKQPKDIKSAMQALRNGKAYAEVAAVGLLRSKMLPPGVSNQQLLHGVGGEDTEPPPPEDSEDESDEPSRLRKAAEWVRENPGTTVCYGVSAASLVVLAAPALVAAPALGLAGFGSQGIVAGSAAAGIQAGIGNVVAPSLFATLQSAGAAGYGAAVVNGAIQAGAGVSATGFAWWGAKKKDCKKDCGENGKEEEGGGDKKPSAEQD</sequence>
<evidence type="ECO:0000256" key="5">
    <source>
        <dbReference type="ARBA" id="ARBA00023136"/>
    </source>
</evidence>
<keyword evidence="4" id="KW-1133">Transmembrane helix</keyword>
<dbReference type="PANTHER" id="PTHR16932">
    <property type="entry name" value="INTERFERON ALPHA-INDUCIBLE PROTEIN 27"/>
    <property type="match status" value="1"/>
</dbReference>
<dbReference type="RefSeq" id="XP_049145400.1">
    <property type="nucleotide sequence ID" value="XM_049288256.1"/>
</dbReference>
<comment type="similarity">
    <text evidence="2">Belongs to the IFI6/IFI27 family.</text>
</comment>
<dbReference type="Gene3D" id="6.10.110.10">
    <property type="match status" value="1"/>
</dbReference>
<dbReference type="InterPro" id="IPR009311">
    <property type="entry name" value="IFI6/IFI27-like"/>
</dbReference>
<gene>
    <name evidence="7" type="ORF">CLUP02_09277</name>
</gene>
<comment type="subcellular location">
    <subcellularLocation>
        <location evidence="1">Membrane</location>
        <topology evidence="1">Multi-pass membrane protein</topology>
    </subcellularLocation>
</comment>
<dbReference type="Pfam" id="PF06140">
    <property type="entry name" value="Ifi-6-16"/>
    <property type="match status" value="1"/>
</dbReference>
<keyword evidence="8" id="KW-1185">Reference proteome</keyword>
<evidence type="ECO:0000313" key="7">
    <source>
        <dbReference type="EMBL" id="UQC83781.1"/>
    </source>
</evidence>
<evidence type="ECO:0000256" key="4">
    <source>
        <dbReference type="ARBA" id="ARBA00022989"/>
    </source>
</evidence>
<evidence type="ECO:0000256" key="6">
    <source>
        <dbReference type="SAM" id="MobiDB-lite"/>
    </source>
</evidence>
<dbReference type="KEGG" id="clup:CLUP02_09277"/>
<dbReference type="GeneID" id="73343266"/>
<feature type="compositionally biased region" description="Acidic residues" evidence="6">
    <location>
        <begin position="110"/>
        <end position="125"/>
    </location>
</feature>
<keyword evidence="3" id="KW-0812">Transmembrane</keyword>
<dbReference type="Proteomes" id="UP000830671">
    <property type="component" value="Chromosome 4"/>
</dbReference>
<evidence type="ECO:0000313" key="8">
    <source>
        <dbReference type="Proteomes" id="UP000830671"/>
    </source>
</evidence>
<dbReference type="AlphaFoldDB" id="A0A9Q8WHT1"/>
<dbReference type="PANTHER" id="PTHR16932:SF18">
    <property type="entry name" value="INTERFERON, ALPHA-INDUCIBLE PROTEIN 27-LIKE 2"/>
    <property type="match status" value="1"/>
</dbReference>
<name>A0A9Q8WHT1_9PEZI</name>
<dbReference type="EMBL" id="CP019476">
    <property type="protein sequence ID" value="UQC83781.1"/>
    <property type="molecule type" value="Genomic_DNA"/>
</dbReference>
<dbReference type="GO" id="GO:0016020">
    <property type="term" value="C:membrane"/>
    <property type="evidence" value="ECO:0007669"/>
    <property type="project" value="UniProtKB-SubCell"/>
</dbReference>
<accession>A0A9Q8WHT1</accession>